<evidence type="ECO:0000313" key="3">
    <source>
        <dbReference type="Proteomes" id="UP001501736"/>
    </source>
</evidence>
<evidence type="ECO:0000256" key="1">
    <source>
        <dbReference type="SAM" id="Phobius"/>
    </source>
</evidence>
<organism evidence="2 3">
    <name type="scientific">Nesterenkonia halobia</name>
    <dbReference type="NCBI Taxonomy" id="37922"/>
    <lineage>
        <taxon>Bacteria</taxon>
        <taxon>Bacillati</taxon>
        <taxon>Actinomycetota</taxon>
        <taxon>Actinomycetes</taxon>
        <taxon>Micrococcales</taxon>
        <taxon>Micrococcaceae</taxon>
        <taxon>Nesterenkonia</taxon>
    </lineage>
</organism>
<feature type="transmembrane region" description="Helical" evidence="1">
    <location>
        <begin position="111"/>
        <end position="136"/>
    </location>
</feature>
<feature type="transmembrane region" description="Helical" evidence="1">
    <location>
        <begin position="81"/>
        <end position="104"/>
    </location>
</feature>
<keyword evidence="3" id="KW-1185">Reference proteome</keyword>
<dbReference type="RefSeq" id="WP_344722190.1">
    <property type="nucleotide sequence ID" value="NZ_BAAAYG010000016.1"/>
</dbReference>
<dbReference type="Proteomes" id="UP001501736">
    <property type="component" value="Unassembled WGS sequence"/>
</dbReference>
<keyword evidence="1" id="KW-1133">Transmembrane helix</keyword>
<feature type="transmembrane region" description="Helical" evidence="1">
    <location>
        <begin position="232"/>
        <end position="251"/>
    </location>
</feature>
<keyword evidence="1" id="KW-0472">Membrane</keyword>
<reference evidence="3" key="1">
    <citation type="journal article" date="2019" name="Int. J. Syst. Evol. Microbiol.">
        <title>The Global Catalogue of Microorganisms (GCM) 10K type strain sequencing project: providing services to taxonomists for standard genome sequencing and annotation.</title>
        <authorList>
            <consortium name="The Broad Institute Genomics Platform"/>
            <consortium name="The Broad Institute Genome Sequencing Center for Infectious Disease"/>
            <person name="Wu L."/>
            <person name="Ma J."/>
        </authorList>
    </citation>
    <scope>NUCLEOTIDE SEQUENCE [LARGE SCALE GENOMIC DNA]</scope>
    <source>
        <strain evidence="3">JCM 11483</strain>
    </source>
</reference>
<keyword evidence="1" id="KW-0812">Transmembrane</keyword>
<protein>
    <recommendedName>
        <fullName evidence="4">ABC transporter permease</fullName>
    </recommendedName>
</protein>
<name>A0ABP6RK56_9MICC</name>
<sequence length="256" mass="27240">MTGEMTSPTASVERAAEHRSSFARVPAAFRLHLVNRQILWIPLIVFFGAWALSLGIGLWVQEMEPGAFGPADPVTTGSGQAALWCLAFMAAYSGSHTFPFALALSFSRRVYLLGTLLVFLLIAACYGLLFGAAAAVEEATDGLGLHTYSHALPFLVGDGIWIAGLTAAAVALMLMLIGFTATMLYRRLGVTGFWLVLLSLTVLTVVAVLLTVQAIGWDGFWGWFGRQTPLSAAGWSGLVAVVMAGVGYGLIRRATP</sequence>
<feature type="transmembrane region" description="Helical" evidence="1">
    <location>
        <begin position="192"/>
        <end position="212"/>
    </location>
</feature>
<gene>
    <name evidence="2" type="ORF">GCM10020260_26430</name>
</gene>
<feature type="transmembrane region" description="Helical" evidence="1">
    <location>
        <begin position="160"/>
        <end position="185"/>
    </location>
</feature>
<proteinExistence type="predicted"/>
<accession>A0ABP6RK56</accession>
<dbReference type="EMBL" id="BAAAYG010000016">
    <property type="protein sequence ID" value="GAA3288254.1"/>
    <property type="molecule type" value="Genomic_DNA"/>
</dbReference>
<evidence type="ECO:0008006" key="4">
    <source>
        <dbReference type="Google" id="ProtNLM"/>
    </source>
</evidence>
<feature type="transmembrane region" description="Helical" evidence="1">
    <location>
        <begin position="38"/>
        <end position="61"/>
    </location>
</feature>
<comment type="caution">
    <text evidence="2">The sequence shown here is derived from an EMBL/GenBank/DDBJ whole genome shotgun (WGS) entry which is preliminary data.</text>
</comment>
<evidence type="ECO:0000313" key="2">
    <source>
        <dbReference type="EMBL" id="GAA3288254.1"/>
    </source>
</evidence>